<dbReference type="AlphaFoldDB" id="A0AAU9T2J9"/>
<feature type="compositionally biased region" description="Basic and acidic residues" evidence="1">
    <location>
        <begin position="173"/>
        <end position="189"/>
    </location>
</feature>
<dbReference type="Pfam" id="PF19239">
    <property type="entry name" value="GIY_YIG_domain"/>
    <property type="match status" value="1"/>
</dbReference>
<proteinExistence type="predicted"/>
<keyword evidence="3" id="KW-1185">Reference proteome</keyword>
<sequence length="435" mass="48478">MTHKGEKNRSELGDGVSFAVVFTMFKRDDYIRTKPDAGFSKWQGFARSMLLRKPFSETAELRRTIADYSSISRDFDPKILIGANDKENLRRGKDRVGRYRVQGSIPGLGVAVTDHEQSRKVEPDDAHVASLGQTESIISRLQPYGRSIAHHDLLKSQRKPGLSQTSQKKTGSRSKDKKHDVAEEREVSSVAAEEKSNVLASILRLTRSKPQSVVSERHDDGIINGSDSAFVCGVLLEDGTTCTRTPIKGRKRCTEHKGQRISCVPVVRKLPCEVPTGSECEETEDICGVILPDMVPCTRKPVSKRKRCEDHKGMRINAFFFLLNPTERDQAVKEDKSKHETSSAGMNKKDPGLSIYCEATTKNGLPCSRIATTGSRRCWQHKDKTLDSRSSENVQSATVSQEICGVKLYNGSVCEKPPVKGRKRCEEHKGMRITS</sequence>
<gene>
    <name evidence="2" type="ORF">TAV2_LOCUS23928</name>
</gene>
<name>A0AAU9T2J9_THLAR</name>
<dbReference type="EMBL" id="OU466863">
    <property type="protein sequence ID" value="CAH2077905.1"/>
    <property type="molecule type" value="Genomic_DNA"/>
</dbReference>
<evidence type="ECO:0000256" key="1">
    <source>
        <dbReference type="SAM" id="MobiDB-lite"/>
    </source>
</evidence>
<protein>
    <submittedName>
        <fullName evidence="2">Uncharacterized protein</fullName>
    </submittedName>
</protein>
<accession>A0AAU9T2J9</accession>
<evidence type="ECO:0000313" key="2">
    <source>
        <dbReference type="EMBL" id="CAH2077905.1"/>
    </source>
</evidence>
<dbReference type="GO" id="GO:0003677">
    <property type="term" value="F:DNA binding"/>
    <property type="evidence" value="ECO:0007669"/>
    <property type="project" value="InterPro"/>
</dbReference>
<dbReference type="InterPro" id="IPR038909">
    <property type="entry name" value="Effector_transcript"/>
</dbReference>
<dbReference type="GO" id="GO:0006355">
    <property type="term" value="P:regulation of DNA-templated transcription"/>
    <property type="evidence" value="ECO:0007669"/>
    <property type="project" value="InterPro"/>
</dbReference>
<evidence type="ECO:0000313" key="3">
    <source>
        <dbReference type="Proteomes" id="UP000836841"/>
    </source>
</evidence>
<reference evidence="2 3" key="1">
    <citation type="submission" date="2022-03" db="EMBL/GenBank/DDBJ databases">
        <authorList>
            <person name="Nunn A."/>
            <person name="Chopra R."/>
            <person name="Nunn A."/>
            <person name="Contreras Garrido A."/>
        </authorList>
    </citation>
    <scope>NUCLEOTIDE SEQUENCE [LARGE SCALE GENOMIC DNA]</scope>
</reference>
<dbReference type="Proteomes" id="UP000836841">
    <property type="component" value="Chromosome 7"/>
</dbReference>
<dbReference type="PANTHER" id="PTHR35133:SF4">
    <property type="entry name" value="PROTEIN EFFECTOR OF TRANSCRIPTION 1"/>
    <property type="match status" value="1"/>
</dbReference>
<dbReference type="PANTHER" id="PTHR35133">
    <property type="entry name" value="PROTEIN EFFECTOR OF TRANSCRIPTION 2-RELATED"/>
    <property type="match status" value="1"/>
</dbReference>
<organism evidence="2 3">
    <name type="scientific">Thlaspi arvense</name>
    <name type="common">Field penny-cress</name>
    <dbReference type="NCBI Taxonomy" id="13288"/>
    <lineage>
        <taxon>Eukaryota</taxon>
        <taxon>Viridiplantae</taxon>
        <taxon>Streptophyta</taxon>
        <taxon>Embryophyta</taxon>
        <taxon>Tracheophyta</taxon>
        <taxon>Spermatophyta</taxon>
        <taxon>Magnoliopsida</taxon>
        <taxon>eudicotyledons</taxon>
        <taxon>Gunneridae</taxon>
        <taxon>Pentapetalae</taxon>
        <taxon>rosids</taxon>
        <taxon>malvids</taxon>
        <taxon>Brassicales</taxon>
        <taxon>Brassicaceae</taxon>
        <taxon>Thlaspideae</taxon>
        <taxon>Thlaspi</taxon>
    </lineage>
</organism>
<feature type="region of interest" description="Disordered" evidence="1">
    <location>
        <begin position="152"/>
        <end position="189"/>
    </location>
</feature>